<proteinExistence type="predicted"/>
<dbReference type="EMBL" id="JANRMS010003931">
    <property type="protein sequence ID" value="KAJ3513432.1"/>
    <property type="molecule type" value="Genomic_DNA"/>
</dbReference>
<protein>
    <submittedName>
        <fullName evidence="1">Uncharacterized protein</fullName>
    </submittedName>
</protein>
<gene>
    <name evidence="1" type="ORF">NM208_g15189</name>
</gene>
<accession>A0ACC1REX8</accession>
<keyword evidence="2" id="KW-1185">Reference proteome</keyword>
<name>A0ACC1REX8_9HYPO</name>
<comment type="caution">
    <text evidence="1">The sequence shown here is derived from an EMBL/GenBank/DDBJ whole genome shotgun (WGS) entry which is preliminary data.</text>
</comment>
<organism evidence="1 2">
    <name type="scientific">Fusarium decemcellulare</name>
    <dbReference type="NCBI Taxonomy" id="57161"/>
    <lineage>
        <taxon>Eukaryota</taxon>
        <taxon>Fungi</taxon>
        <taxon>Dikarya</taxon>
        <taxon>Ascomycota</taxon>
        <taxon>Pezizomycotina</taxon>
        <taxon>Sordariomycetes</taxon>
        <taxon>Hypocreomycetidae</taxon>
        <taxon>Hypocreales</taxon>
        <taxon>Nectriaceae</taxon>
        <taxon>Fusarium</taxon>
        <taxon>Fusarium decemcellulare species complex</taxon>
    </lineage>
</organism>
<dbReference type="Proteomes" id="UP001148629">
    <property type="component" value="Unassembled WGS sequence"/>
</dbReference>
<evidence type="ECO:0000313" key="2">
    <source>
        <dbReference type="Proteomes" id="UP001148629"/>
    </source>
</evidence>
<reference evidence="1" key="1">
    <citation type="submission" date="2022-08" db="EMBL/GenBank/DDBJ databases">
        <title>Genome Sequence of Fusarium decemcellulare.</title>
        <authorList>
            <person name="Buettner E."/>
        </authorList>
    </citation>
    <scope>NUCLEOTIDE SEQUENCE</scope>
    <source>
        <strain evidence="1">Babe19</strain>
    </source>
</reference>
<sequence length="301" mass="33998">MEQSKYPEAYANLQTLTLVVEKRLTSLSPITKSQPSDDSDDSVSSQGTPSKPPTQRPTPGRQKAAKIDKPDKTLDTGKSEDNLQEELEGQQLDPAANSWSSPPREIKPSLIRDGVSEHAIKPTIARFEKKVAAGRGFNHTKPSSSNRKYRWKVDWTMPVVQTERSSRAMASELEHRGIKTDRQYGNFWYNLTMKYSRLAGSHVPLFTAKKKALGDFVEEAMQNERSRKREKARKTKKQKKQEQKKQPEGVEAFLLTGDTDEESKSDDSVCTGEDLIAKMRADTEKQRKLTGGGTSCRRRRL</sequence>
<evidence type="ECO:0000313" key="1">
    <source>
        <dbReference type="EMBL" id="KAJ3513432.1"/>
    </source>
</evidence>